<dbReference type="RefSeq" id="WP_269308145.1">
    <property type="nucleotide sequence ID" value="NZ_CP098242.1"/>
</dbReference>
<dbReference type="Pfam" id="PF07152">
    <property type="entry name" value="YaeQ"/>
    <property type="match status" value="1"/>
</dbReference>
<gene>
    <name evidence="1" type="ORF">NB640_07625</name>
</gene>
<dbReference type="PANTHER" id="PTHR38784:SF1">
    <property type="entry name" value="SUCROSE PHOSPHORYLASE"/>
    <property type="match status" value="1"/>
</dbReference>
<dbReference type="PANTHER" id="PTHR38784">
    <property type="entry name" value="SUCROSE PHOSPHORYLASE"/>
    <property type="match status" value="1"/>
</dbReference>
<proteinExistence type="predicted"/>
<dbReference type="InterPro" id="IPR011335">
    <property type="entry name" value="Restrct_endonuc-II-like"/>
</dbReference>
<sequence length="183" mass="20800">MALAATIFKADVDLSDIDRHYYQHHTLTLARHPSETSERMMVRLLAFLQHADEQLKFTKGLSETSEPDLWLKDLTGRTRVWIEVGMPDARRLTQASGRADQVVVYAYGRQAQLWWKQTEKAVARLANLSVYLLPTGFTQVLAEMVERSMRVVCSIQDGQLYLASGEKTVDVDILSCRVRQTAS</sequence>
<evidence type="ECO:0000313" key="1">
    <source>
        <dbReference type="EMBL" id="WAW09151.1"/>
    </source>
</evidence>
<dbReference type="Proteomes" id="UP001156215">
    <property type="component" value="Chromosome"/>
</dbReference>
<dbReference type="PIRSF" id="PIRSF011484">
    <property type="entry name" value="YaeQ"/>
    <property type="match status" value="1"/>
</dbReference>
<dbReference type="InterPro" id="IPR009822">
    <property type="entry name" value="YaeQ"/>
</dbReference>
<dbReference type="EMBL" id="CP098242">
    <property type="protein sequence ID" value="WAW09151.1"/>
    <property type="molecule type" value="Genomic_DNA"/>
</dbReference>
<dbReference type="CDD" id="cd22368">
    <property type="entry name" value="YaeQ-like"/>
    <property type="match status" value="1"/>
</dbReference>
<dbReference type="AlphaFoldDB" id="A0A9E9P3H6"/>
<accession>A0A9E9P3H6</accession>
<evidence type="ECO:0000313" key="2">
    <source>
        <dbReference type="Proteomes" id="UP001156215"/>
    </source>
</evidence>
<dbReference type="SMART" id="SM01322">
    <property type="entry name" value="YaeQ"/>
    <property type="match status" value="1"/>
</dbReference>
<dbReference type="InterPro" id="IPR038590">
    <property type="entry name" value="YaeQ_sf"/>
</dbReference>
<keyword evidence="2" id="KW-1185">Reference proteome</keyword>
<organism evidence="1 2">
    <name type="scientific">Oxalobacter vibrioformis</name>
    <dbReference type="NCBI Taxonomy" id="933080"/>
    <lineage>
        <taxon>Bacteria</taxon>
        <taxon>Pseudomonadati</taxon>
        <taxon>Pseudomonadota</taxon>
        <taxon>Betaproteobacteria</taxon>
        <taxon>Burkholderiales</taxon>
        <taxon>Oxalobacteraceae</taxon>
        <taxon>Oxalobacter</taxon>
    </lineage>
</organism>
<name>A0A9E9P3H6_9BURK</name>
<dbReference type="SUPFAM" id="SSF52980">
    <property type="entry name" value="Restriction endonuclease-like"/>
    <property type="match status" value="1"/>
</dbReference>
<dbReference type="Gene3D" id="3.10.640.10">
    <property type="entry name" value="Restriction endonuclease-like alpha-beta roll domain"/>
    <property type="match status" value="1"/>
</dbReference>
<protein>
    <submittedName>
        <fullName evidence="1">YaeQ family protein</fullName>
    </submittedName>
</protein>
<dbReference type="KEGG" id="ovb:NB640_07625"/>
<reference evidence="1" key="1">
    <citation type="journal article" date="2022" name="Front. Microbiol.">
        <title>New perspectives on an old grouping: The genomic and phenotypic variability of Oxalobacter formigenes and the implications for calcium oxalate stone prevention.</title>
        <authorList>
            <person name="Chmiel J.A."/>
            <person name="Carr C."/>
            <person name="Stuivenberg G.A."/>
            <person name="Venema R."/>
            <person name="Chanyi R.M."/>
            <person name="Al K.F."/>
            <person name="Giguere D."/>
            <person name="Say H."/>
            <person name="Akouris P.P."/>
            <person name="Dominguez Romero S.A."/>
            <person name="Kwong A."/>
            <person name="Tai V."/>
            <person name="Koval S.F."/>
            <person name="Razvi H."/>
            <person name="Bjazevic J."/>
            <person name="Burton J.P."/>
        </authorList>
    </citation>
    <scope>NUCLEOTIDE SEQUENCE</scope>
    <source>
        <strain evidence="1">WoOx3</strain>
    </source>
</reference>